<dbReference type="GO" id="GO:0070179">
    <property type="term" value="P:D-serine biosynthetic process"/>
    <property type="evidence" value="ECO:0007669"/>
    <property type="project" value="TreeGrafter"/>
</dbReference>
<accession>A0A7Y0DYZ8</accession>
<dbReference type="CDD" id="cd01562">
    <property type="entry name" value="Thr-dehyd"/>
    <property type="match status" value="1"/>
</dbReference>
<dbReference type="PANTHER" id="PTHR43050">
    <property type="entry name" value="SERINE / THREONINE RACEMASE FAMILY MEMBER"/>
    <property type="match status" value="1"/>
</dbReference>
<dbReference type="GO" id="GO:0030378">
    <property type="term" value="F:serine racemase activity"/>
    <property type="evidence" value="ECO:0007669"/>
    <property type="project" value="TreeGrafter"/>
</dbReference>
<evidence type="ECO:0000313" key="11">
    <source>
        <dbReference type="Proteomes" id="UP000539372"/>
    </source>
</evidence>
<comment type="cofactor">
    <cofactor evidence="2">
        <name>pyridoxal 5'-phosphate</name>
        <dbReference type="ChEBI" id="CHEBI:597326"/>
    </cofactor>
</comment>
<proteinExistence type="inferred from homology"/>
<evidence type="ECO:0000256" key="7">
    <source>
        <dbReference type="ARBA" id="ARBA00022898"/>
    </source>
</evidence>
<evidence type="ECO:0000256" key="1">
    <source>
        <dbReference type="ARBA" id="ARBA00001913"/>
    </source>
</evidence>
<dbReference type="EMBL" id="JABBNT010000002">
    <property type="protein sequence ID" value="NMM44192.1"/>
    <property type="molecule type" value="Genomic_DNA"/>
</dbReference>
<evidence type="ECO:0000313" key="10">
    <source>
        <dbReference type="EMBL" id="NMM44192.1"/>
    </source>
</evidence>
<evidence type="ECO:0000259" key="9">
    <source>
        <dbReference type="Pfam" id="PF00291"/>
    </source>
</evidence>
<gene>
    <name evidence="10" type="ORF">HH303_06870</name>
</gene>
<dbReference type="RefSeq" id="WP_169624492.1">
    <property type="nucleotide sequence ID" value="NZ_JABBNT010000002.1"/>
</dbReference>
<organism evidence="10 11">
    <name type="scientific">Pacificispira spongiicola</name>
    <dbReference type="NCBI Taxonomy" id="2729598"/>
    <lineage>
        <taxon>Bacteria</taxon>
        <taxon>Pseudomonadati</taxon>
        <taxon>Pseudomonadota</taxon>
        <taxon>Alphaproteobacteria</taxon>
        <taxon>Rhodospirillales</taxon>
        <taxon>Rhodospirillaceae</taxon>
        <taxon>Pacificispira</taxon>
    </lineage>
</organism>
<comment type="cofactor">
    <cofactor evidence="3">
        <name>Mn(2+)</name>
        <dbReference type="ChEBI" id="CHEBI:29035"/>
    </cofactor>
</comment>
<dbReference type="InterPro" id="IPR000634">
    <property type="entry name" value="Ser/Thr_deHydtase_PyrdxlP-BS"/>
</dbReference>
<keyword evidence="6" id="KW-0460">Magnesium</keyword>
<comment type="cofactor">
    <cofactor evidence="1">
        <name>Ca(2+)</name>
        <dbReference type="ChEBI" id="CHEBI:29108"/>
    </cofactor>
</comment>
<keyword evidence="8" id="KW-0456">Lyase</keyword>
<evidence type="ECO:0000256" key="5">
    <source>
        <dbReference type="ARBA" id="ARBA00010869"/>
    </source>
</evidence>
<evidence type="ECO:0000256" key="2">
    <source>
        <dbReference type="ARBA" id="ARBA00001933"/>
    </source>
</evidence>
<comment type="similarity">
    <text evidence="5">Belongs to the serine/threonine dehydratase family.</text>
</comment>
<dbReference type="GO" id="GO:0005524">
    <property type="term" value="F:ATP binding"/>
    <property type="evidence" value="ECO:0007669"/>
    <property type="project" value="TreeGrafter"/>
</dbReference>
<comment type="caution">
    <text evidence="10">The sequence shown here is derived from an EMBL/GenBank/DDBJ whole genome shotgun (WGS) entry which is preliminary data.</text>
</comment>
<dbReference type="GO" id="GO:0030170">
    <property type="term" value="F:pyridoxal phosphate binding"/>
    <property type="evidence" value="ECO:0007669"/>
    <property type="project" value="InterPro"/>
</dbReference>
<dbReference type="GO" id="GO:0000287">
    <property type="term" value="F:magnesium ion binding"/>
    <property type="evidence" value="ECO:0007669"/>
    <property type="project" value="TreeGrafter"/>
</dbReference>
<feature type="domain" description="Tryptophan synthase beta chain-like PALP" evidence="9">
    <location>
        <begin position="29"/>
        <end position="318"/>
    </location>
</feature>
<reference evidence="10 11" key="1">
    <citation type="submission" date="2020-04" db="EMBL/GenBank/DDBJ databases">
        <title>Rhodospirillaceae bacterium KN72 isolated from deep sea.</title>
        <authorList>
            <person name="Zhang D.-C."/>
        </authorList>
    </citation>
    <scope>NUCLEOTIDE SEQUENCE [LARGE SCALE GENOMIC DNA]</scope>
    <source>
        <strain evidence="10 11">KN72</strain>
    </source>
</reference>
<dbReference type="Proteomes" id="UP000539372">
    <property type="component" value="Unassembled WGS sequence"/>
</dbReference>
<keyword evidence="7" id="KW-0663">Pyridoxal phosphate</keyword>
<dbReference type="PANTHER" id="PTHR43050:SF1">
    <property type="entry name" value="SERINE RACEMASE"/>
    <property type="match status" value="1"/>
</dbReference>
<dbReference type="SUPFAM" id="SSF53686">
    <property type="entry name" value="Tryptophan synthase beta subunit-like PLP-dependent enzymes"/>
    <property type="match status" value="1"/>
</dbReference>
<dbReference type="InterPro" id="IPR036052">
    <property type="entry name" value="TrpB-like_PALP_sf"/>
</dbReference>
<dbReference type="GO" id="GO:0018114">
    <property type="term" value="F:threonine racemase activity"/>
    <property type="evidence" value="ECO:0007669"/>
    <property type="project" value="TreeGrafter"/>
</dbReference>
<name>A0A7Y0DYZ8_9PROT</name>
<dbReference type="Gene3D" id="3.40.50.1100">
    <property type="match status" value="2"/>
</dbReference>
<dbReference type="FunFam" id="3.40.50.1100:FF:000005">
    <property type="entry name" value="Threonine dehydratase catabolic"/>
    <property type="match status" value="1"/>
</dbReference>
<dbReference type="Pfam" id="PF00291">
    <property type="entry name" value="PALP"/>
    <property type="match status" value="1"/>
</dbReference>
<comment type="cofactor">
    <cofactor evidence="4">
        <name>Mg(2+)</name>
        <dbReference type="ChEBI" id="CHEBI:18420"/>
    </cofactor>
</comment>
<dbReference type="GO" id="GO:0003941">
    <property type="term" value="F:L-serine ammonia-lyase activity"/>
    <property type="evidence" value="ECO:0007669"/>
    <property type="project" value="TreeGrafter"/>
</dbReference>
<protein>
    <submittedName>
        <fullName evidence="10">Threonine/serine dehydratase</fullName>
    </submittedName>
</protein>
<evidence type="ECO:0000256" key="8">
    <source>
        <dbReference type="ARBA" id="ARBA00023239"/>
    </source>
</evidence>
<keyword evidence="11" id="KW-1185">Reference proteome</keyword>
<dbReference type="PROSITE" id="PS00165">
    <property type="entry name" value="DEHYDRATASE_SER_THR"/>
    <property type="match status" value="1"/>
</dbReference>
<sequence>MPFSPLSPDDAPVFDDILAAQQRLHGITIRTPLLESPLLNDRIGRRILIKPECLQTTGSFKFRGASNRIRALKDDELAGGVVAFSSGNHAQGVAAAARQRGIDATIIMPSDAPAIKKANTEAWGATVVTYDRFTENREEIGTRIAEDRGATLIRPYDDPFVIAGQGTIGLEIAAQLDEIGAAADIVITPCGGGGLISGTALALSGTKPEIAVFGAEPEDFDDTRRSLESGNRETVNPSARSICDSILTPQPGVLTWAINSRLLKGIVPVSDEQALAAMKTAFLDLKLVAEPGGATSLAAALSGDLPPGDGAIVAVISGGNVDPETFRRALA</sequence>
<evidence type="ECO:0000256" key="6">
    <source>
        <dbReference type="ARBA" id="ARBA00022842"/>
    </source>
</evidence>
<dbReference type="InterPro" id="IPR001926">
    <property type="entry name" value="TrpB-like_PALP"/>
</dbReference>
<evidence type="ECO:0000256" key="4">
    <source>
        <dbReference type="ARBA" id="ARBA00001946"/>
    </source>
</evidence>
<evidence type="ECO:0000256" key="3">
    <source>
        <dbReference type="ARBA" id="ARBA00001936"/>
    </source>
</evidence>
<dbReference type="AlphaFoldDB" id="A0A7Y0DYZ8"/>